<accession>X1RWG6</accession>
<evidence type="ECO:0000313" key="1">
    <source>
        <dbReference type="EMBL" id="GAI85107.1"/>
    </source>
</evidence>
<dbReference type="EMBL" id="BARW01007150">
    <property type="protein sequence ID" value="GAI85107.1"/>
    <property type="molecule type" value="Genomic_DNA"/>
</dbReference>
<gene>
    <name evidence="1" type="ORF">S12H4_14946</name>
</gene>
<proteinExistence type="predicted"/>
<organism evidence="1">
    <name type="scientific">marine sediment metagenome</name>
    <dbReference type="NCBI Taxonomy" id="412755"/>
    <lineage>
        <taxon>unclassified sequences</taxon>
        <taxon>metagenomes</taxon>
        <taxon>ecological metagenomes</taxon>
    </lineage>
</organism>
<dbReference type="AlphaFoldDB" id="X1RWG6"/>
<protein>
    <submittedName>
        <fullName evidence="1">Uncharacterized protein</fullName>
    </submittedName>
</protein>
<comment type="caution">
    <text evidence="1">The sequence shown here is derived from an EMBL/GenBank/DDBJ whole genome shotgun (WGS) entry which is preliminary data.</text>
</comment>
<feature type="non-terminal residue" evidence="1">
    <location>
        <position position="86"/>
    </location>
</feature>
<name>X1RWG6_9ZZZZ</name>
<reference evidence="1" key="1">
    <citation type="journal article" date="2014" name="Front. Microbiol.">
        <title>High frequency of phylogenetically diverse reductive dehalogenase-homologous genes in deep subseafloor sedimentary metagenomes.</title>
        <authorList>
            <person name="Kawai M."/>
            <person name="Futagami T."/>
            <person name="Toyoda A."/>
            <person name="Takaki Y."/>
            <person name="Nishi S."/>
            <person name="Hori S."/>
            <person name="Arai W."/>
            <person name="Tsubouchi T."/>
            <person name="Morono Y."/>
            <person name="Uchiyama I."/>
            <person name="Ito T."/>
            <person name="Fujiyama A."/>
            <person name="Inagaki F."/>
            <person name="Takami H."/>
        </authorList>
    </citation>
    <scope>NUCLEOTIDE SEQUENCE</scope>
    <source>
        <strain evidence="1">Expedition CK06-06</strain>
    </source>
</reference>
<sequence length="86" mass="9587">MTNGVGIIVDLFGQLRQVKSASFIHYQLNNCIALIFKFAANRQHSRMLNPGSYDFAFVRQRSQRAFDSGVVTFGAAAGKYNLARLT</sequence>